<dbReference type="Ensembl" id="ENSCCET00000026576.1">
    <property type="protein sequence ID" value="ENSCCEP00000017230.1"/>
    <property type="gene ID" value="ENSCCEG00000016002.1"/>
</dbReference>
<reference evidence="5" key="1">
    <citation type="submission" date="2025-08" db="UniProtKB">
        <authorList>
            <consortium name="Ensembl"/>
        </authorList>
    </citation>
    <scope>IDENTIFICATION</scope>
</reference>
<proteinExistence type="inferred from homology"/>
<keyword evidence="3" id="KW-1015">Disulfide bond</keyword>
<evidence type="ECO:0000313" key="6">
    <source>
        <dbReference type="Proteomes" id="UP000694410"/>
    </source>
</evidence>
<evidence type="ECO:0000259" key="4">
    <source>
        <dbReference type="Pfam" id="PF03024"/>
    </source>
</evidence>
<accession>A0A8C0V695</accession>
<dbReference type="Pfam" id="PF03024">
    <property type="entry name" value="Folate_rec"/>
    <property type="match status" value="1"/>
</dbReference>
<keyword evidence="2" id="KW-0732">Signal</keyword>
<dbReference type="InterPro" id="IPR018143">
    <property type="entry name" value="Folate_rcpt-like"/>
</dbReference>
<dbReference type="InterPro" id="IPR004269">
    <property type="entry name" value="Folate_rcpt"/>
</dbReference>
<dbReference type="PANTHER" id="PTHR10517">
    <property type="entry name" value="FOLATE RECEPTOR"/>
    <property type="match status" value="1"/>
</dbReference>
<evidence type="ECO:0000256" key="3">
    <source>
        <dbReference type="ARBA" id="ARBA00023157"/>
    </source>
</evidence>
<evidence type="ECO:0000256" key="1">
    <source>
        <dbReference type="ARBA" id="ARBA00007932"/>
    </source>
</evidence>
<sequence>NSHWWILALGGPSLDSLLNVCMDAKHNKTEPGPEGQLYGQCLLCKDNACCIASTGLETHTSATSSRTCLYECSPNLGPWIDQVGTPAGRRSGSRMCHCARRTEQWWEDCWDAVSSGKHWLGSWDSLNPAVDTHGAIPAAEMPLSPRCNVTI</sequence>
<protein>
    <recommendedName>
        <fullName evidence="4">Folate receptor-like domain-containing protein</fullName>
    </recommendedName>
</protein>
<dbReference type="Proteomes" id="UP000694410">
    <property type="component" value="Unplaced"/>
</dbReference>
<feature type="domain" description="Folate receptor-like" evidence="4">
    <location>
        <begin position="64"/>
        <end position="125"/>
    </location>
</feature>
<reference evidence="5" key="2">
    <citation type="submission" date="2025-09" db="UniProtKB">
        <authorList>
            <consortium name="Ensembl"/>
        </authorList>
    </citation>
    <scope>IDENTIFICATION</scope>
</reference>
<evidence type="ECO:0000256" key="2">
    <source>
        <dbReference type="ARBA" id="ARBA00022729"/>
    </source>
</evidence>
<dbReference type="GO" id="GO:0038023">
    <property type="term" value="F:signaling receptor activity"/>
    <property type="evidence" value="ECO:0007669"/>
    <property type="project" value="TreeGrafter"/>
</dbReference>
<dbReference type="GO" id="GO:0009897">
    <property type="term" value="C:external side of plasma membrane"/>
    <property type="evidence" value="ECO:0007669"/>
    <property type="project" value="TreeGrafter"/>
</dbReference>
<organism evidence="5 6">
    <name type="scientific">Cyanistes caeruleus</name>
    <name type="common">Eurasian blue tit</name>
    <name type="synonym">Parus caeruleus</name>
    <dbReference type="NCBI Taxonomy" id="156563"/>
    <lineage>
        <taxon>Eukaryota</taxon>
        <taxon>Metazoa</taxon>
        <taxon>Chordata</taxon>
        <taxon>Craniata</taxon>
        <taxon>Vertebrata</taxon>
        <taxon>Euteleostomi</taxon>
        <taxon>Archelosauria</taxon>
        <taxon>Archosauria</taxon>
        <taxon>Dinosauria</taxon>
        <taxon>Saurischia</taxon>
        <taxon>Theropoda</taxon>
        <taxon>Coelurosauria</taxon>
        <taxon>Aves</taxon>
        <taxon>Neognathae</taxon>
        <taxon>Neoaves</taxon>
        <taxon>Telluraves</taxon>
        <taxon>Australaves</taxon>
        <taxon>Passeriformes</taxon>
        <taxon>Paridae</taxon>
        <taxon>Cyanistes</taxon>
    </lineage>
</organism>
<dbReference type="PANTHER" id="PTHR10517:SF14">
    <property type="entry name" value="FOLATE RECEPTOR 1-RELATED"/>
    <property type="match status" value="1"/>
</dbReference>
<comment type="similarity">
    <text evidence="1">Belongs to the folate receptor family.</text>
</comment>
<keyword evidence="6" id="KW-1185">Reference proteome</keyword>
<dbReference type="AlphaFoldDB" id="A0A8C0V695"/>
<name>A0A8C0V695_CYACU</name>
<evidence type="ECO:0000313" key="5">
    <source>
        <dbReference type="Ensembl" id="ENSCCEP00000017230.1"/>
    </source>
</evidence>